<dbReference type="Proteomes" id="UP001148662">
    <property type="component" value="Unassembled WGS sequence"/>
</dbReference>
<proteinExistence type="predicted"/>
<comment type="caution">
    <text evidence="1">The sequence shown here is derived from an EMBL/GenBank/DDBJ whole genome shotgun (WGS) entry which is preliminary data.</text>
</comment>
<dbReference type="EMBL" id="JANHOG010000802">
    <property type="protein sequence ID" value="KAJ3551428.1"/>
    <property type="molecule type" value="Genomic_DNA"/>
</dbReference>
<gene>
    <name evidence="1" type="ORF">NM688_g4707</name>
</gene>
<accession>A0ACC1T2G2</accession>
<organism evidence="1 2">
    <name type="scientific">Phlebia brevispora</name>
    <dbReference type="NCBI Taxonomy" id="194682"/>
    <lineage>
        <taxon>Eukaryota</taxon>
        <taxon>Fungi</taxon>
        <taxon>Dikarya</taxon>
        <taxon>Basidiomycota</taxon>
        <taxon>Agaricomycotina</taxon>
        <taxon>Agaricomycetes</taxon>
        <taxon>Polyporales</taxon>
        <taxon>Meruliaceae</taxon>
        <taxon>Phlebia</taxon>
    </lineage>
</organism>
<evidence type="ECO:0000313" key="1">
    <source>
        <dbReference type="EMBL" id="KAJ3551428.1"/>
    </source>
</evidence>
<protein>
    <submittedName>
        <fullName evidence="1">Uncharacterized protein</fullName>
    </submittedName>
</protein>
<keyword evidence="2" id="KW-1185">Reference proteome</keyword>
<name>A0ACC1T2G2_9APHY</name>
<evidence type="ECO:0000313" key="2">
    <source>
        <dbReference type="Proteomes" id="UP001148662"/>
    </source>
</evidence>
<sequence length="212" mass="23028">MMTMVTTHPSLSSTSESGLCPSCPAAKRLVRWCLAIAPTECSNTLNNSNILHISQVTLQAWASSTASLYESGLLAFHSFCDKKGIDEADRAPVNSDVLALFLAALAGSYAKSTITNYYALQVQMIIHASERMVPADSRCNAREPYMLTDLAHIFIKLDPSVPLNAAVQSCSAILLFGVARSGEFTVKVEKKFNPAIHITRSHIREVVDCHGN</sequence>
<reference evidence="1" key="1">
    <citation type="submission" date="2022-07" db="EMBL/GenBank/DDBJ databases">
        <title>Genome Sequence of Phlebia brevispora.</title>
        <authorList>
            <person name="Buettner E."/>
        </authorList>
    </citation>
    <scope>NUCLEOTIDE SEQUENCE</scope>
    <source>
        <strain evidence="1">MPL23</strain>
    </source>
</reference>